<sequence length="704" mass="78473">MPLKSHPKIALLGNPNSGKSSLFNHLTGLNQKIGNFPGVTVDMKSGHCKLDDNVTAELIDLPGVYSLYPRSLDEKIVFDLLSNVNHASYPDLVVVVVDASNIRRNLLLFSQIYDLGIPVVMALNMLDVAIDAGLTVDIEALKKELGIQVVQINARKGTGIEDLKKALAAPKLNAHEPMFVPSEGMELVDLVKSTYGIENTYLAYQVAQQSEDITWLDAQQKSQMAEWKREFKFYGERLQRLETVARYQKINELVSLALKEASPKKKNQLTRQLDAIFTHRIGGYLIFFFILFVIFQAIFAWASVPMDFIDSTVAQFSQWLANRLPEGVLTSLFTEGVIPGIGGVLIFVPQIALLFGFIAVLEESGYMARVVFLMDKIMRRFGLNGKSVVPLISGVACAIPAVMATRNIDNWKERIITIMVTPLMSCSARLPIYTILIAITVPDINYFGVINLHGIALMGMYLLGFFAALLSAWLMKLFMRTKERSYFIMELPLYKSPRWINVGVTIVDKVKAFVFEAGKIILAISIVLWVLASYGPGDAMDHAEENALPANWQETLSEKEAENKIAAYKLENSYAGTMGKWIEPVIKPLGFDWKIGIALITSFAAREVFVGTMATIYSVGVDADDESTIKSRMRAEINPDTGKPMYSTALSISLLIFYAFAMQCMSTVAVVYRETKGWKWPLIQTAYMTGLAYLSSLLVYQLLK</sequence>
<proteinExistence type="inferred from homology"/>
<keyword evidence="5 13" id="KW-0812">Transmembrane</keyword>
<evidence type="ECO:0000256" key="10">
    <source>
        <dbReference type="ARBA" id="ARBA00023134"/>
    </source>
</evidence>
<accession>A0ABT8F616</accession>
<dbReference type="Gene3D" id="3.40.50.300">
    <property type="entry name" value="P-loop containing nucleotide triphosphate hydrolases"/>
    <property type="match status" value="1"/>
</dbReference>
<comment type="subcellular location">
    <subcellularLocation>
        <location evidence="13">Cell inner membrane</location>
        <topology evidence="13">Multi-pass membrane protein</topology>
    </subcellularLocation>
    <subcellularLocation>
        <location evidence="1">Cell membrane</location>
        <topology evidence="1">Multi-pass membrane protein</topology>
    </subcellularLocation>
</comment>
<comment type="caution">
    <text evidence="15">The sequence shown here is derived from an EMBL/GenBank/DDBJ whole genome shotgun (WGS) entry which is preliminary data.</text>
</comment>
<feature type="transmembrane region" description="Helical" evidence="13">
    <location>
        <begin position="415"/>
        <end position="440"/>
    </location>
</feature>
<dbReference type="InterPro" id="IPR027417">
    <property type="entry name" value="P-loop_NTPase"/>
</dbReference>
<feature type="transmembrane region" description="Helical" evidence="13">
    <location>
        <begin position="652"/>
        <end position="672"/>
    </location>
</feature>
<feature type="domain" description="FeoB-type G" evidence="14">
    <location>
        <begin position="6"/>
        <end position="173"/>
    </location>
</feature>
<evidence type="ECO:0000313" key="16">
    <source>
        <dbReference type="Proteomes" id="UP001168552"/>
    </source>
</evidence>
<feature type="transmembrane region" description="Helical" evidence="13">
    <location>
        <begin position="281"/>
        <end position="302"/>
    </location>
</feature>
<dbReference type="NCBIfam" id="TIGR00231">
    <property type="entry name" value="small_GTP"/>
    <property type="match status" value="1"/>
</dbReference>
<keyword evidence="11 13" id="KW-0472">Membrane</keyword>
<organism evidence="15 16">
    <name type="scientific">Shiella aurantiaca</name>
    <dbReference type="NCBI Taxonomy" id="3058365"/>
    <lineage>
        <taxon>Bacteria</taxon>
        <taxon>Pseudomonadati</taxon>
        <taxon>Bacteroidota</taxon>
        <taxon>Cytophagia</taxon>
        <taxon>Cytophagales</taxon>
        <taxon>Shiellaceae</taxon>
        <taxon>Shiella</taxon>
    </lineage>
</organism>
<evidence type="ECO:0000256" key="12">
    <source>
        <dbReference type="NCBIfam" id="TIGR00437"/>
    </source>
</evidence>
<evidence type="ECO:0000256" key="6">
    <source>
        <dbReference type="ARBA" id="ARBA00022741"/>
    </source>
</evidence>
<comment type="similarity">
    <text evidence="13">Belongs to the TRAFAC class TrmE-Era-EngA-EngB-Septin-like GTPase superfamily. FeoB GTPase (TC 9.A.8) family.</text>
</comment>
<dbReference type="InterPro" id="IPR003373">
    <property type="entry name" value="Fe2_transport_prot-B"/>
</dbReference>
<comment type="function">
    <text evidence="13">Probable transporter of a GTP-driven Fe(2+) uptake system.</text>
</comment>
<dbReference type="EMBL" id="JAUHJS010000004">
    <property type="protein sequence ID" value="MDN4165830.1"/>
    <property type="molecule type" value="Genomic_DNA"/>
</dbReference>
<evidence type="ECO:0000256" key="4">
    <source>
        <dbReference type="ARBA" id="ARBA00022496"/>
    </source>
</evidence>
<feature type="transmembrane region" description="Helical" evidence="13">
    <location>
        <begin position="512"/>
        <end position="532"/>
    </location>
</feature>
<dbReference type="Pfam" id="PF02421">
    <property type="entry name" value="FeoB_N"/>
    <property type="match status" value="1"/>
</dbReference>
<dbReference type="CDD" id="cd01879">
    <property type="entry name" value="FeoB"/>
    <property type="match status" value="1"/>
</dbReference>
<dbReference type="PROSITE" id="PS51711">
    <property type="entry name" value="G_FEOB"/>
    <property type="match status" value="1"/>
</dbReference>
<dbReference type="Proteomes" id="UP001168552">
    <property type="component" value="Unassembled WGS sequence"/>
</dbReference>
<keyword evidence="16" id="KW-1185">Reference proteome</keyword>
<dbReference type="SUPFAM" id="SSF52540">
    <property type="entry name" value="P-loop containing nucleoside triphosphate hydrolases"/>
    <property type="match status" value="1"/>
</dbReference>
<evidence type="ECO:0000256" key="13">
    <source>
        <dbReference type="RuleBase" id="RU362098"/>
    </source>
</evidence>
<keyword evidence="3" id="KW-1003">Cell membrane</keyword>
<evidence type="ECO:0000256" key="5">
    <source>
        <dbReference type="ARBA" id="ARBA00022692"/>
    </source>
</evidence>
<evidence type="ECO:0000256" key="9">
    <source>
        <dbReference type="ARBA" id="ARBA00023065"/>
    </source>
</evidence>
<evidence type="ECO:0000259" key="14">
    <source>
        <dbReference type="PROSITE" id="PS51711"/>
    </source>
</evidence>
<dbReference type="InterPro" id="IPR011640">
    <property type="entry name" value="Fe2_transport_prot_B_C"/>
</dbReference>
<keyword evidence="4 13" id="KW-0410">Iron transport</keyword>
<evidence type="ECO:0000256" key="8">
    <source>
        <dbReference type="ARBA" id="ARBA00023004"/>
    </source>
</evidence>
<dbReference type="NCBIfam" id="TIGR00437">
    <property type="entry name" value="feoB"/>
    <property type="match status" value="1"/>
</dbReference>
<dbReference type="InterPro" id="IPR030389">
    <property type="entry name" value="G_FEOB_dom"/>
</dbReference>
<keyword evidence="6" id="KW-0547">Nucleotide-binding</keyword>
<keyword evidence="10 13" id="KW-0342">GTP-binding</keyword>
<evidence type="ECO:0000313" key="15">
    <source>
        <dbReference type="EMBL" id="MDN4165830.1"/>
    </source>
</evidence>
<dbReference type="InterPro" id="IPR050860">
    <property type="entry name" value="FeoB_GTPase"/>
</dbReference>
<feature type="transmembrane region" description="Helical" evidence="13">
    <location>
        <begin position="381"/>
        <end position="403"/>
    </location>
</feature>
<name>A0ABT8F616_9BACT</name>
<keyword evidence="9" id="KW-0406">Ion transport</keyword>
<feature type="transmembrane region" description="Helical" evidence="13">
    <location>
        <begin position="452"/>
        <end position="475"/>
    </location>
</feature>
<evidence type="ECO:0000256" key="3">
    <source>
        <dbReference type="ARBA" id="ARBA00022475"/>
    </source>
</evidence>
<dbReference type="Pfam" id="PF07664">
    <property type="entry name" value="FeoB_C"/>
    <property type="match status" value="1"/>
</dbReference>
<feature type="transmembrane region" description="Helical" evidence="13">
    <location>
        <begin position="684"/>
        <end position="703"/>
    </location>
</feature>
<evidence type="ECO:0000256" key="2">
    <source>
        <dbReference type="ARBA" id="ARBA00022448"/>
    </source>
</evidence>
<keyword evidence="2 13" id="KW-0813">Transport</keyword>
<dbReference type="InterPro" id="IPR011642">
    <property type="entry name" value="Gate_dom"/>
</dbReference>
<gene>
    <name evidence="15" type="primary">feoB</name>
    <name evidence="15" type="ORF">QWY31_09965</name>
</gene>
<evidence type="ECO:0000256" key="1">
    <source>
        <dbReference type="ARBA" id="ARBA00004651"/>
    </source>
</evidence>
<keyword evidence="8 13" id="KW-0408">Iron</keyword>
<keyword evidence="7 13" id="KW-1133">Transmembrane helix</keyword>
<feature type="transmembrane region" description="Helical" evidence="13">
    <location>
        <begin position="337"/>
        <end position="361"/>
    </location>
</feature>
<reference evidence="15" key="1">
    <citation type="submission" date="2023-06" db="EMBL/GenBank/DDBJ databases">
        <title>Cytophagales bacterium Strain LB-30, isolated from soil.</title>
        <authorList>
            <person name="Liu B."/>
        </authorList>
    </citation>
    <scope>NUCLEOTIDE SEQUENCE</scope>
    <source>
        <strain evidence="15">LB-30</strain>
    </source>
</reference>
<dbReference type="PANTHER" id="PTHR43185">
    <property type="entry name" value="FERROUS IRON TRANSPORT PROTEIN B"/>
    <property type="match status" value="1"/>
</dbReference>
<dbReference type="PANTHER" id="PTHR43185:SF1">
    <property type="entry name" value="FE(2+) TRANSPORTER FEOB"/>
    <property type="match status" value="1"/>
</dbReference>
<dbReference type="RefSeq" id="WP_320004362.1">
    <property type="nucleotide sequence ID" value="NZ_JAUHJS010000004.1"/>
</dbReference>
<dbReference type="InterPro" id="IPR005225">
    <property type="entry name" value="Small_GTP-bd"/>
</dbReference>
<dbReference type="Pfam" id="PF07670">
    <property type="entry name" value="Gate"/>
    <property type="match status" value="2"/>
</dbReference>
<evidence type="ECO:0000256" key="11">
    <source>
        <dbReference type="ARBA" id="ARBA00023136"/>
    </source>
</evidence>
<evidence type="ECO:0000256" key="7">
    <source>
        <dbReference type="ARBA" id="ARBA00022989"/>
    </source>
</evidence>
<protein>
    <recommendedName>
        <fullName evidence="12 13">Ferrous iron transport protein B</fullName>
    </recommendedName>
</protein>